<evidence type="ECO:0000313" key="1">
    <source>
        <dbReference type="EMBL" id="ALU64637.1"/>
    </source>
</evidence>
<proteinExistence type="predicted"/>
<dbReference type="AlphaFoldDB" id="A0A0U3JB03"/>
<sequence>MVPLGLTESSEPSASLLAGNDLATFLPNPAMRRAQLGRVSFLDVGCAFEELLWHHWL</sequence>
<accession>A0A0U3JB03</accession>
<organism evidence="1">
    <name type="scientific">Rhizobium leguminosarum bv. viciae</name>
    <dbReference type="NCBI Taxonomy" id="387"/>
    <lineage>
        <taxon>Bacteria</taxon>
        <taxon>Pseudomonadati</taxon>
        <taxon>Pseudomonadota</taxon>
        <taxon>Alphaproteobacteria</taxon>
        <taxon>Hyphomicrobiales</taxon>
        <taxon>Rhizobiaceae</taxon>
        <taxon>Rhizobium/Agrobacterium group</taxon>
        <taxon>Rhizobium</taxon>
    </lineage>
</organism>
<protein>
    <submittedName>
        <fullName evidence="1">Uncharacterized protein</fullName>
    </submittedName>
</protein>
<dbReference type="EMBL" id="KT944070">
    <property type="protein sequence ID" value="ALU64637.1"/>
    <property type="molecule type" value="Genomic_DNA"/>
</dbReference>
<reference evidence="1" key="1">
    <citation type="submission" date="2015-10" db="EMBL/GenBank/DDBJ databases">
        <title>Comparative analysis of sym-gene organization in Rhizobium leguminosarum bv. viciae strains, isolated from different host plants and demonstrating clear differences in symbiotic specificity.</title>
        <authorList>
            <person name="Chirak E.R."/>
            <person name="Kimeklis A.K."/>
            <person name="Andronov E.E."/>
        </authorList>
    </citation>
    <scope>NUCLEOTIDE SEQUENCE</scope>
    <source>
        <strain evidence="1">Vaf12</strain>
    </source>
</reference>
<name>A0A0U3JB03_RHILV</name>